<protein>
    <recommendedName>
        <fullName evidence="1">Peptidase S9 prolyl oligopeptidase catalytic domain-containing protein</fullName>
    </recommendedName>
</protein>
<dbReference type="GO" id="GO:0008236">
    <property type="term" value="F:serine-type peptidase activity"/>
    <property type="evidence" value="ECO:0007669"/>
    <property type="project" value="InterPro"/>
</dbReference>
<dbReference type="InterPro" id="IPR001375">
    <property type="entry name" value="Peptidase_S9_cat"/>
</dbReference>
<dbReference type="Pfam" id="PF00326">
    <property type="entry name" value="Peptidase_S9"/>
    <property type="match status" value="1"/>
</dbReference>
<dbReference type="PANTHER" id="PTHR47381">
    <property type="entry name" value="ALPHA/BETA-HYDROLASES SUPERFAMILY PROTEIN"/>
    <property type="match status" value="1"/>
</dbReference>
<dbReference type="AlphaFoldDB" id="A0A8H7U861"/>
<dbReference type="OrthoDB" id="2152248at2759"/>
<accession>A0A8H7U861</accession>
<evidence type="ECO:0000313" key="3">
    <source>
        <dbReference type="Proteomes" id="UP000654370"/>
    </source>
</evidence>
<evidence type="ECO:0000313" key="2">
    <source>
        <dbReference type="EMBL" id="KAG2171547.1"/>
    </source>
</evidence>
<dbReference type="InterPro" id="IPR029058">
    <property type="entry name" value="AB_hydrolase_fold"/>
</dbReference>
<gene>
    <name evidence="2" type="ORF">INT43_008273</name>
</gene>
<name>A0A8H7U861_MORIS</name>
<sequence length="284" mass="31993">MATSIVVAGINLDVYGLEQYRARKQNGPVSVVFSMHGRLSTAQAMKDVNEKLVQLNSKSTNTSKPYLLVVSFDHANHGRRLVDQHRNLAWKDQEYDNQSHAMDMWSMEKAAADTVSMLVDVLEFYLFPHAESHIVQYGVLGFSLGGHSAYLASSKDNRLSLCVALVGCADYESLLRYRATSLNLQAQAPHIPERFINQVVRKQDTIHNLQNLLSTKLLMINGEEDKVVPAECNVSFVEKMQLSHTGTEGKDWASFVLPGLGHAWSDMMIELCEQWCYDWLQESV</sequence>
<feature type="domain" description="Peptidase S9 prolyl oligopeptidase catalytic" evidence="1">
    <location>
        <begin position="137"/>
        <end position="265"/>
    </location>
</feature>
<keyword evidence="3" id="KW-1185">Reference proteome</keyword>
<dbReference type="EMBL" id="JAEPQZ010000020">
    <property type="protein sequence ID" value="KAG2171547.1"/>
    <property type="molecule type" value="Genomic_DNA"/>
</dbReference>
<dbReference type="Proteomes" id="UP000654370">
    <property type="component" value="Unassembled WGS sequence"/>
</dbReference>
<dbReference type="SUPFAM" id="SSF53474">
    <property type="entry name" value="alpha/beta-Hydrolases"/>
    <property type="match status" value="1"/>
</dbReference>
<organism evidence="2 3">
    <name type="scientific">Mortierella isabellina</name>
    <name type="common">Filamentous fungus</name>
    <name type="synonym">Umbelopsis isabellina</name>
    <dbReference type="NCBI Taxonomy" id="91625"/>
    <lineage>
        <taxon>Eukaryota</taxon>
        <taxon>Fungi</taxon>
        <taxon>Fungi incertae sedis</taxon>
        <taxon>Mucoromycota</taxon>
        <taxon>Mucoromycotina</taxon>
        <taxon>Umbelopsidomycetes</taxon>
        <taxon>Umbelopsidales</taxon>
        <taxon>Umbelopsidaceae</taxon>
        <taxon>Umbelopsis</taxon>
    </lineage>
</organism>
<evidence type="ECO:0000259" key="1">
    <source>
        <dbReference type="Pfam" id="PF00326"/>
    </source>
</evidence>
<dbReference type="PANTHER" id="PTHR47381:SF3">
    <property type="entry name" value="ALPHA_BETA-HYDROLASES SUPERFAMILY PROTEIN"/>
    <property type="match status" value="1"/>
</dbReference>
<dbReference type="Gene3D" id="3.40.50.1820">
    <property type="entry name" value="alpha/beta hydrolase"/>
    <property type="match status" value="1"/>
</dbReference>
<proteinExistence type="predicted"/>
<reference evidence="2" key="1">
    <citation type="submission" date="2020-12" db="EMBL/GenBank/DDBJ databases">
        <title>Metabolic potential, ecology and presence of endohyphal bacteria is reflected in genomic diversity of Mucoromycotina.</title>
        <authorList>
            <person name="Muszewska A."/>
            <person name="Okrasinska A."/>
            <person name="Steczkiewicz K."/>
            <person name="Drgas O."/>
            <person name="Orlowska M."/>
            <person name="Perlinska-Lenart U."/>
            <person name="Aleksandrzak-Piekarczyk T."/>
            <person name="Szatraj K."/>
            <person name="Zielenkiewicz U."/>
            <person name="Pilsyk S."/>
            <person name="Malc E."/>
            <person name="Mieczkowski P."/>
            <person name="Kruszewska J.S."/>
            <person name="Biernat P."/>
            <person name="Pawlowska J."/>
        </authorList>
    </citation>
    <scope>NUCLEOTIDE SEQUENCE</scope>
    <source>
        <strain evidence="2">WA0000067209</strain>
    </source>
</reference>
<dbReference type="GO" id="GO:0006508">
    <property type="term" value="P:proteolysis"/>
    <property type="evidence" value="ECO:0007669"/>
    <property type="project" value="InterPro"/>
</dbReference>
<comment type="caution">
    <text evidence="2">The sequence shown here is derived from an EMBL/GenBank/DDBJ whole genome shotgun (WGS) entry which is preliminary data.</text>
</comment>